<dbReference type="InterPro" id="IPR001610">
    <property type="entry name" value="PAC"/>
</dbReference>
<dbReference type="CDD" id="cd00082">
    <property type="entry name" value="HisKA"/>
    <property type="match status" value="1"/>
</dbReference>
<dbReference type="InterPro" id="IPR003661">
    <property type="entry name" value="HisK_dim/P_dom"/>
</dbReference>
<feature type="domain" description="PAC" evidence="8">
    <location>
        <begin position="255"/>
        <end position="307"/>
    </location>
</feature>
<dbReference type="CDD" id="cd00130">
    <property type="entry name" value="PAS"/>
    <property type="match status" value="1"/>
</dbReference>
<evidence type="ECO:0000313" key="10">
    <source>
        <dbReference type="Proteomes" id="UP000030661"/>
    </source>
</evidence>
<evidence type="ECO:0000256" key="2">
    <source>
        <dbReference type="ARBA" id="ARBA00012438"/>
    </source>
</evidence>
<dbReference type="Gene3D" id="3.40.50.2300">
    <property type="match status" value="1"/>
</dbReference>
<gene>
    <name evidence="9" type="ORF">U27_04912</name>
</gene>
<evidence type="ECO:0000256" key="3">
    <source>
        <dbReference type="ARBA" id="ARBA00022553"/>
    </source>
</evidence>
<keyword evidence="5" id="KW-0175">Coiled coil</keyword>
<organism evidence="9">
    <name type="scientific">Vecturithrix granuli</name>
    <dbReference type="NCBI Taxonomy" id="1499967"/>
    <lineage>
        <taxon>Bacteria</taxon>
        <taxon>Candidatus Moduliflexota</taxon>
        <taxon>Candidatus Vecturitrichia</taxon>
        <taxon>Candidatus Vecturitrichales</taxon>
        <taxon>Candidatus Vecturitrichaceae</taxon>
        <taxon>Candidatus Vecturithrix</taxon>
    </lineage>
</organism>
<dbReference type="Gene3D" id="1.10.287.130">
    <property type="match status" value="1"/>
</dbReference>
<name>A0A081C035_VECG1</name>
<dbReference type="InterPro" id="IPR035965">
    <property type="entry name" value="PAS-like_dom_sf"/>
</dbReference>
<evidence type="ECO:0000313" key="9">
    <source>
        <dbReference type="EMBL" id="GAK57940.1"/>
    </source>
</evidence>
<dbReference type="Pfam" id="PF00072">
    <property type="entry name" value="Response_reg"/>
    <property type="match status" value="1"/>
</dbReference>
<dbReference type="PROSITE" id="PS50110">
    <property type="entry name" value="RESPONSE_REGULATORY"/>
    <property type="match status" value="1"/>
</dbReference>
<dbReference type="EC" id="2.7.13.3" evidence="2"/>
<keyword evidence="10" id="KW-1185">Reference proteome</keyword>
<dbReference type="NCBIfam" id="TIGR00229">
    <property type="entry name" value="sensory_box"/>
    <property type="match status" value="1"/>
</dbReference>
<dbReference type="InterPro" id="IPR011006">
    <property type="entry name" value="CheY-like_superfamily"/>
</dbReference>
<dbReference type="EMBL" id="DF820466">
    <property type="protein sequence ID" value="GAK57940.1"/>
    <property type="molecule type" value="Genomic_DNA"/>
</dbReference>
<keyword evidence="3 4" id="KW-0597">Phosphoprotein</keyword>
<dbReference type="InterPro" id="IPR000014">
    <property type="entry name" value="PAS"/>
</dbReference>
<dbReference type="InterPro" id="IPR000700">
    <property type="entry name" value="PAS-assoc_C"/>
</dbReference>
<dbReference type="AlphaFoldDB" id="A0A081C035"/>
<evidence type="ECO:0000256" key="1">
    <source>
        <dbReference type="ARBA" id="ARBA00000085"/>
    </source>
</evidence>
<dbReference type="Gene3D" id="3.30.450.20">
    <property type="entry name" value="PAS domain"/>
    <property type="match status" value="1"/>
</dbReference>
<keyword evidence="9" id="KW-0808">Transferase</keyword>
<dbReference type="SUPFAM" id="SSF55785">
    <property type="entry name" value="PYP-like sensor domain (PAS domain)"/>
    <property type="match status" value="1"/>
</dbReference>
<dbReference type="PROSITE" id="PS50109">
    <property type="entry name" value="HIS_KIN"/>
    <property type="match status" value="1"/>
</dbReference>
<dbReference type="SUPFAM" id="SSF55874">
    <property type="entry name" value="ATPase domain of HSP90 chaperone/DNA topoisomerase II/histidine kinase"/>
    <property type="match status" value="1"/>
</dbReference>
<protein>
    <recommendedName>
        <fullName evidence="2">histidine kinase</fullName>
        <ecNumber evidence="2">2.7.13.3</ecNumber>
    </recommendedName>
</protein>
<dbReference type="PROSITE" id="PS50113">
    <property type="entry name" value="PAC"/>
    <property type="match status" value="1"/>
</dbReference>
<dbReference type="Gene3D" id="3.30.565.10">
    <property type="entry name" value="Histidine kinase-like ATPase, C-terminal domain"/>
    <property type="match status" value="1"/>
</dbReference>
<dbReference type="eggNOG" id="COG2202">
    <property type="taxonomic scope" value="Bacteria"/>
</dbReference>
<evidence type="ECO:0000259" key="7">
    <source>
        <dbReference type="PROSITE" id="PS50110"/>
    </source>
</evidence>
<dbReference type="GO" id="GO:0000155">
    <property type="term" value="F:phosphorelay sensor kinase activity"/>
    <property type="evidence" value="ECO:0007669"/>
    <property type="project" value="InterPro"/>
</dbReference>
<dbReference type="Proteomes" id="UP000030661">
    <property type="component" value="Unassembled WGS sequence"/>
</dbReference>
<dbReference type="SMART" id="SM00086">
    <property type="entry name" value="PAC"/>
    <property type="match status" value="1"/>
</dbReference>
<keyword evidence="9" id="KW-0418">Kinase</keyword>
<comment type="catalytic activity">
    <reaction evidence="1">
        <text>ATP + protein L-histidine = ADP + protein N-phospho-L-histidine.</text>
        <dbReference type="EC" id="2.7.13.3"/>
    </reaction>
</comment>
<feature type="coiled-coil region" evidence="5">
    <location>
        <begin position="129"/>
        <end position="166"/>
    </location>
</feature>
<dbReference type="InterPro" id="IPR013656">
    <property type="entry name" value="PAS_4"/>
</dbReference>
<dbReference type="Pfam" id="PF08448">
    <property type="entry name" value="PAS_4"/>
    <property type="match status" value="1"/>
</dbReference>
<accession>A0A081C035</accession>
<feature type="domain" description="Histidine kinase" evidence="6">
    <location>
        <begin position="359"/>
        <end position="590"/>
    </location>
</feature>
<dbReference type="eggNOG" id="COG3437">
    <property type="taxonomic scope" value="Bacteria"/>
</dbReference>
<dbReference type="PANTHER" id="PTHR43547">
    <property type="entry name" value="TWO-COMPONENT HISTIDINE KINASE"/>
    <property type="match status" value="1"/>
</dbReference>
<reference evidence="9" key="1">
    <citation type="journal article" date="2015" name="PeerJ">
        <title>First genomic representation of candidate bacterial phylum KSB3 points to enhanced environmental sensing as a trigger of wastewater bulking.</title>
        <authorList>
            <person name="Sekiguchi Y."/>
            <person name="Ohashi A."/>
            <person name="Parks D.H."/>
            <person name="Yamauchi T."/>
            <person name="Tyson G.W."/>
            <person name="Hugenholtz P."/>
        </authorList>
    </citation>
    <scope>NUCLEOTIDE SEQUENCE [LARGE SCALE GENOMIC DNA]</scope>
</reference>
<dbReference type="SMART" id="SM00387">
    <property type="entry name" value="HATPase_c"/>
    <property type="match status" value="1"/>
</dbReference>
<dbReference type="InterPro" id="IPR036890">
    <property type="entry name" value="HATPase_C_sf"/>
</dbReference>
<sequence>MPNQLMYTILIVDDNAQNLFALRSLLESSLNANVLEAMSGLAALEKVSQYKIDLILLDIQMPDINGFEVAKLIRNRKRYCNIPIIFLTGIYKTDEFKQRGLEGGGIDYLTKPVDDTILINRVRAYLRVIEDERNLNLQLEESNRKLQEEVEERKRIEELLRQREEQLELFFSESLDGCFFMMLDTPVKWDDTTDKEQVLEYVFSHQRITKANEAMLYQYDIPLSQFLGMTPQDFFAHDVEYGKSFWRQLFDQGRLYIESDQCKRDGTHIWIEGNYICLYDEQGRITGHFGIQRDITGRKQAETALKSLNEELEQRVEERTAELQRTNLALQESLETLRRAQEQLIQSEKMAALGALVAGVSHEISTPIGVGVTAASNLQEKTRELQIRYDENSMTRSDLEKYLHIAVESAELILKNLQRAAEQMHGFKQVAVDQTSGEKRAFNLKTYIEEVLRSLHPKLKRTKHTVSVEGPEDIECHSYPGAFSQIITNFVMNSLIHGFEHQEQGQIVIEIRRENGNILLRYSDNGRGMPEEERSRIFEPFYTTKREQGGSGLGLNIIHNLVSHQLNGSIECQSEPGKGTTFIIQLPNSCQEGV</sequence>
<evidence type="ECO:0000256" key="5">
    <source>
        <dbReference type="SAM" id="Coils"/>
    </source>
</evidence>
<dbReference type="Pfam" id="PF02518">
    <property type="entry name" value="HATPase_c"/>
    <property type="match status" value="1"/>
</dbReference>
<dbReference type="eggNOG" id="COG4191">
    <property type="taxonomic scope" value="Bacteria"/>
</dbReference>
<proteinExistence type="predicted"/>
<dbReference type="SMART" id="SM00448">
    <property type="entry name" value="REC"/>
    <property type="match status" value="1"/>
</dbReference>
<dbReference type="SUPFAM" id="SSF52172">
    <property type="entry name" value="CheY-like"/>
    <property type="match status" value="1"/>
</dbReference>
<dbReference type="InterPro" id="IPR003594">
    <property type="entry name" value="HATPase_dom"/>
</dbReference>
<feature type="domain" description="Response regulatory" evidence="7">
    <location>
        <begin position="8"/>
        <end position="126"/>
    </location>
</feature>
<dbReference type="HOGENOM" id="CLU_000445_114_72_0"/>
<dbReference type="InterPro" id="IPR005467">
    <property type="entry name" value="His_kinase_dom"/>
</dbReference>
<dbReference type="PANTHER" id="PTHR43547:SF2">
    <property type="entry name" value="HYBRID SIGNAL TRANSDUCTION HISTIDINE KINASE C"/>
    <property type="match status" value="1"/>
</dbReference>
<feature type="modified residue" description="4-aspartylphosphate" evidence="4">
    <location>
        <position position="58"/>
    </location>
</feature>
<evidence type="ECO:0000259" key="6">
    <source>
        <dbReference type="PROSITE" id="PS50109"/>
    </source>
</evidence>
<evidence type="ECO:0000259" key="8">
    <source>
        <dbReference type="PROSITE" id="PS50113"/>
    </source>
</evidence>
<dbReference type="InterPro" id="IPR001789">
    <property type="entry name" value="Sig_transdc_resp-reg_receiver"/>
</dbReference>
<dbReference type="PRINTS" id="PR00344">
    <property type="entry name" value="BCTRLSENSOR"/>
</dbReference>
<dbReference type="InterPro" id="IPR004358">
    <property type="entry name" value="Sig_transdc_His_kin-like_C"/>
</dbReference>
<dbReference type="STRING" id="1499967.U27_04912"/>
<evidence type="ECO:0000256" key="4">
    <source>
        <dbReference type="PROSITE-ProRule" id="PRU00169"/>
    </source>
</evidence>
<dbReference type="CDD" id="cd00075">
    <property type="entry name" value="HATPase"/>
    <property type="match status" value="1"/>
</dbReference>
<feature type="coiled-coil region" evidence="5">
    <location>
        <begin position="298"/>
        <end position="350"/>
    </location>
</feature>